<gene>
    <name evidence="2" type="ORF">ACFQ5G_37980</name>
</gene>
<feature type="domain" description="Pyrrolo-quinoline quinone repeat" evidence="1">
    <location>
        <begin position="85"/>
        <end position="236"/>
    </location>
</feature>
<dbReference type="Gene3D" id="2.130.10.10">
    <property type="entry name" value="YVTN repeat-like/Quinoprotein amine dehydrogenase"/>
    <property type="match status" value="1"/>
</dbReference>
<dbReference type="EMBL" id="JBHTMK010000051">
    <property type="protein sequence ID" value="MFD1371156.1"/>
    <property type="molecule type" value="Genomic_DNA"/>
</dbReference>
<evidence type="ECO:0000313" key="3">
    <source>
        <dbReference type="Proteomes" id="UP001597183"/>
    </source>
</evidence>
<evidence type="ECO:0000259" key="1">
    <source>
        <dbReference type="Pfam" id="PF13360"/>
    </source>
</evidence>
<accession>A0ABW4AK00</accession>
<sequence length="371" mass="38990">MMVLPSISAAVVSLVLVVPPLWDHPGYDAEDSHHNPAETVINADRIRHVVKKWQAGLRTSAESCSGFGEPVLSGGRVYVSDQLGISAYAAADGAVSWRYDWAYPGDSETPRLAVADGLLIVAGGDCNSQSDPDGEIIALDARTGLPRWRLPVDVPVDSVVVDKSLVVISGGSPSDEDAVIAYHVRDGRQAWQKSRYLAAGVSADGTILARATDGSDVETGTSAGIAIATGSVRWTRKGKWTAQAASPGAERFLVTDETGTLRSVRVSDGRLEWTAASFPSSESIMVDRNRVYRVSGRDVEALNAADGKRVWTVRQKADGTQPAGAAGLIYTGAAVLNAADGKVAGPDLPGRLIVAGGRIHQVVSGQLRTLG</sequence>
<comment type="caution">
    <text evidence="2">The sequence shown here is derived from an EMBL/GenBank/DDBJ whole genome shotgun (WGS) entry which is preliminary data.</text>
</comment>
<protein>
    <submittedName>
        <fullName evidence="2">PQQ-binding-like beta-propeller repeat protein</fullName>
    </submittedName>
</protein>
<dbReference type="SMART" id="SM00564">
    <property type="entry name" value="PQQ"/>
    <property type="match status" value="4"/>
</dbReference>
<dbReference type="PANTHER" id="PTHR34512:SF30">
    <property type="entry name" value="OUTER MEMBRANE PROTEIN ASSEMBLY FACTOR BAMB"/>
    <property type="match status" value="1"/>
</dbReference>
<evidence type="ECO:0000313" key="2">
    <source>
        <dbReference type="EMBL" id="MFD1371156.1"/>
    </source>
</evidence>
<name>A0ABW4AK00_9ACTN</name>
<reference evidence="3" key="1">
    <citation type="journal article" date="2019" name="Int. J. Syst. Evol. Microbiol.">
        <title>The Global Catalogue of Microorganisms (GCM) 10K type strain sequencing project: providing services to taxonomists for standard genome sequencing and annotation.</title>
        <authorList>
            <consortium name="The Broad Institute Genomics Platform"/>
            <consortium name="The Broad Institute Genome Sequencing Center for Infectious Disease"/>
            <person name="Wu L."/>
            <person name="Ma J."/>
        </authorList>
    </citation>
    <scope>NUCLEOTIDE SEQUENCE [LARGE SCALE GENOMIC DNA]</scope>
    <source>
        <strain evidence="3">CCM 7526</strain>
    </source>
</reference>
<dbReference type="InterPro" id="IPR011047">
    <property type="entry name" value="Quinoprotein_ADH-like_sf"/>
</dbReference>
<dbReference type="Pfam" id="PF13360">
    <property type="entry name" value="PQQ_2"/>
    <property type="match status" value="1"/>
</dbReference>
<organism evidence="2 3">
    <name type="scientific">Actinoplanes sichuanensis</name>
    <dbReference type="NCBI Taxonomy" id="512349"/>
    <lineage>
        <taxon>Bacteria</taxon>
        <taxon>Bacillati</taxon>
        <taxon>Actinomycetota</taxon>
        <taxon>Actinomycetes</taxon>
        <taxon>Micromonosporales</taxon>
        <taxon>Micromonosporaceae</taxon>
        <taxon>Actinoplanes</taxon>
    </lineage>
</organism>
<keyword evidence="3" id="KW-1185">Reference proteome</keyword>
<dbReference type="InterPro" id="IPR018391">
    <property type="entry name" value="PQQ_b-propeller_rpt"/>
</dbReference>
<proteinExistence type="predicted"/>
<dbReference type="SUPFAM" id="SSF50998">
    <property type="entry name" value="Quinoprotein alcohol dehydrogenase-like"/>
    <property type="match status" value="1"/>
</dbReference>
<dbReference type="InterPro" id="IPR002372">
    <property type="entry name" value="PQQ_rpt_dom"/>
</dbReference>
<dbReference type="Proteomes" id="UP001597183">
    <property type="component" value="Unassembled WGS sequence"/>
</dbReference>
<dbReference type="InterPro" id="IPR015943">
    <property type="entry name" value="WD40/YVTN_repeat-like_dom_sf"/>
</dbReference>
<dbReference type="PANTHER" id="PTHR34512">
    <property type="entry name" value="CELL SURFACE PROTEIN"/>
    <property type="match status" value="1"/>
</dbReference>